<reference evidence="1 2" key="1">
    <citation type="submission" date="2014-04" db="EMBL/GenBank/DDBJ databases">
        <authorList>
            <consortium name="DOE Joint Genome Institute"/>
            <person name="Kuo A."/>
            <person name="Kohler A."/>
            <person name="Costa M.D."/>
            <person name="Nagy L.G."/>
            <person name="Floudas D."/>
            <person name="Copeland A."/>
            <person name="Barry K.W."/>
            <person name="Cichocki N."/>
            <person name="Veneault-Fourrey C."/>
            <person name="LaButti K."/>
            <person name="Lindquist E.A."/>
            <person name="Lipzen A."/>
            <person name="Lundell T."/>
            <person name="Morin E."/>
            <person name="Murat C."/>
            <person name="Sun H."/>
            <person name="Tunlid A."/>
            <person name="Henrissat B."/>
            <person name="Grigoriev I.V."/>
            <person name="Hibbett D.S."/>
            <person name="Martin F."/>
            <person name="Nordberg H.P."/>
            <person name="Cantor M.N."/>
            <person name="Hua S.X."/>
        </authorList>
    </citation>
    <scope>NUCLEOTIDE SEQUENCE [LARGE SCALE GENOMIC DNA]</scope>
    <source>
        <strain evidence="1 2">Marx 270</strain>
    </source>
</reference>
<dbReference type="EMBL" id="KN831961">
    <property type="protein sequence ID" value="KIO07059.1"/>
    <property type="molecule type" value="Genomic_DNA"/>
</dbReference>
<name>A0A0C3PGI1_PISTI</name>
<dbReference type="HOGENOM" id="CLU_2559199_0_0_1"/>
<reference evidence="2" key="2">
    <citation type="submission" date="2015-01" db="EMBL/GenBank/DDBJ databases">
        <title>Evolutionary Origins and Diversification of the Mycorrhizal Mutualists.</title>
        <authorList>
            <consortium name="DOE Joint Genome Institute"/>
            <consortium name="Mycorrhizal Genomics Consortium"/>
            <person name="Kohler A."/>
            <person name="Kuo A."/>
            <person name="Nagy L.G."/>
            <person name="Floudas D."/>
            <person name="Copeland A."/>
            <person name="Barry K.W."/>
            <person name="Cichocki N."/>
            <person name="Veneault-Fourrey C."/>
            <person name="LaButti K."/>
            <person name="Lindquist E.A."/>
            <person name="Lipzen A."/>
            <person name="Lundell T."/>
            <person name="Morin E."/>
            <person name="Murat C."/>
            <person name="Riley R."/>
            <person name="Ohm R."/>
            <person name="Sun H."/>
            <person name="Tunlid A."/>
            <person name="Henrissat B."/>
            <person name="Grigoriev I.V."/>
            <person name="Hibbett D.S."/>
            <person name="Martin F."/>
        </authorList>
    </citation>
    <scope>NUCLEOTIDE SEQUENCE [LARGE SCALE GENOMIC DNA]</scope>
    <source>
        <strain evidence="2">Marx 270</strain>
    </source>
</reference>
<dbReference type="AlphaFoldDB" id="A0A0C3PGI1"/>
<keyword evidence="2" id="KW-1185">Reference proteome</keyword>
<evidence type="ECO:0000313" key="1">
    <source>
        <dbReference type="EMBL" id="KIO07059.1"/>
    </source>
</evidence>
<protein>
    <submittedName>
        <fullName evidence="1">Uncharacterized protein</fullName>
    </submittedName>
</protein>
<evidence type="ECO:0000313" key="2">
    <source>
        <dbReference type="Proteomes" id="UP000054217"/>
    </source>
</evidence>
<accession>A0A0C3PGI1</accession>
<dbReference type="InParanoid" id="A0A0C3PGI1"/>
<organism evidence="1 2">
    <name type="scientific">Pisolithus tinctorius Marx 270</name>
    <dbReference type="NCBI Taxonomy" id="870435"/>
    <lineage>
        <taxon>Eukaryota</taxon>
        <taxon>Fungi</taxon>
        <taxon>Dikarya</taxon>
        <taxon>Basidiomycota</taxon>
        <taxon>Agaricomycotina</taxon>
        <taxon>Agaricomycetes</taxon>
        <taxon>Agaricomycetidae</taxon>
        <taxon>Boletales</taxon>
        <taxon>Sclerodermatineae</taxon>
        <taxon>Pisolithaceae</taxon>
        <taxon>Pisolithus</taxon>
    </lineage>
</organism>
<dbReference type="Proteomes" id="UP000054217">
    <property type="component" value="Unassembled WGS sequence"/>
</dbReference>
<gene>
    <name evidence="1" type="ORF">M404DRAFT_998496</name>
</gene>
<sequence>MDMNLEIRGYDMFSGSERRTEAPDAAETAGITCLACALGSAGSSKPGPARGLATRVLFSTLLHIHRTLRVAPLEALQRLFGR</sequence>
<proteinExistence type="predicted"/>